<evidence type="ECO:0000313" key="1">
    <source>
        <dbReference type="EMBL" id="CAF9918066.1"/>
    </source>
</evidence>
<reference evidence="1" key="1">
    <citation type="submission" date="2021-03" db="EMBL/GenBank/DDBJ databases">
        <authorList>
            <person name="Tagirdzhanova G."/>
        </authorList>
    </citation>
    <scope>NUCLEOTIDE SEQUENCE</scope>
</reference>
<accession>A0A8H3FC37</accession>
<name>A0A8H3FC37_9LECA</name>
<organism evidence="1 2">
    <name type="scientific">Heterodermia speciosa</name>
    <dbReference type="NCBI Taxonomy" id="116794"/>
    <lineage>
        <taxon>Eukaryota</taxon>
        <taxon>Fungi</taxon>
        <taxon>Dikarya</taxon>
        <taxon>Ascomycota</taxon>
        <taxon>Pezizomycotina</taxon>
        <taxon>Lecanoromycetes</taxon>
        <taxon>OSLEUM clade</taxon>
        <taxon>Lecanoromycetidae</taxon>
        <taxon>Caliciales</taxon>
        <taxon>Physciaceae</taxon>
        <taxon>Heterodermia</taxon>
    </lineage>
</organism>
<proteinExistence type="predicted"/>
<protein>
    <submittedName>
        <fullName evidence="1">Uncharacterized protein</fullName>
    </submittedName>
</protein>
<dbReference type="Proteomes" id="UP000664521">
    <property type="component" value="Unassembled WGS sequence"/>
</dbReference>
<gene>
    <name evidence="1" type="ORF">HETSPECPRED_003653</name>
</gene>
<dbReference type="EMBL" id="CAJPDS010000021">
    <property type="protein sequence ID" value="CAF9918066.1"/>
    <property type="molecule type" value="Genomic_DNA"/>
</dbReference>
<comment type="caution">
    <text evidence="1">The sequence shown here is derived from an EMBL/GenBank/DDBJ whole genome shotgun (WGS) entry which is preliminary data.</text>
</comment>
<dbReference type="AlphaFoldDB" id="A0A8H3FC37"/>
<sequence>MKGKEMRKVTGTSGVSFALLPHAVAVRPGSLPELQSIPGNLNTRNSSSHSPIQASLFTNQQPTLIQSRLLRDFINPHPSISIPVLLPHIILNRYRRILLVLGPLTARLHTLNDDIRVAVIIERDRVPLRTGLVDDAMHVGEIPVVSPLLEEIAQIDDIGTLDRRRVVPDLEPGYVALQQEGDDAEIAVGADAALQAVGVGGLGWVMQEFVKGRGGGAEGVEEALAVAEGDGDGFEDFLGELGYLLQVLHACLAEVGAH</sequence>
<keyword evidence="2" id="KW-1185">Reference proteome</keyword>
<evidence type="ECO:0000313" key="2">
    <source>
        <dbReference type="Proteomes" id="UP000664521"/>
    </source>
</evidence>